<dbReference type="RefSeq" id="WP_369017779.1">
    <property type="nucleotide sequence ID" value="NZ_CP121689.1"/>
</dbReference>
<feature type="domain" description="Uroporphyrinogen decarboxylase (URO-D)" evidence="1">
    <location>
        <begin position="106"/>
        <end position="354"/>
    </location>
</feature>
<dbReference type="PANTHER" id="PTHR47099">
    <property type="entry name" value="METHYLCOBAMIDE:COM METHYLTRANSFERASE MTBA"/>
    <property type="match status" value="1"/>
</dbReference>
<organism evidence="2 3">
    <name type="scientific">Thermatribacter velox</name>
    <dbReference type="NCBI Taxonomy" id="3039681"/>
    <lineage>
        <taxon>Bacteria</taxon>
        <taxon>Pseudomonadati</taxon>
        <taxon>Atribacterota</taxon>
        <taxon>Atribacteria</taxon>
        <taxon>Atribacterales</taxon>
        <taxon>Thermatribacteraceae</taxon>
        <taxon>Thermatribacter</taxon>
    </lineage>
</organism>
<dbReference type="EMBL" id="CP121689">
    <property type="protein sequence ID" value="WZL75630.1"/>
    <property type="molecule type" value="Genomic_DNA"/>
</dbReference>
<dbReference type="SUPFAM" id="SSF51726">
    <property type="entry name" value="UROD/MetE-like"/>
    <property type="match status" value="1"/>
</dbReference>
<reference evidence="2 3" key="1">
    <citation type="submission" date="2023-03" db="EMBL/GenBank/DDBJ databases">
        <title>Novel Species.</title>
        <authorList>
            <person name="Ma S."/>
        </authorList>
    </citation>
    <scope>NUCLEOTIDE SEQUENCE [LARGE SCALE GENOMIC DNA]</scope>
    <source>
        <strain evidence="2 3">B11</strain>
    </source>
</reference>
<name>A0ABZ2Y9E5_9BACT</name>
<sequence>MTQELSYPKTSLEAPSPQRLLAALDFKEPDRVPHLEFWITSKTVYECVLGRKLDYEVIDAKEGQKSIAPEDEIEFAFRIGMDAVPCNFSWRPGNIFEKASDGTEHYVGGRIKTWEDLETLEPPPPLEEQLALLERYLEAGKKYGVGIFPNFTSFFDSAQLAMGYEYFLYQIYDNLALIEKLMDILLEHQVKVVEAVFKHYGDRLLFMMVNDDIAYNSGLAVRPELFRKLFCERFRTLTEPARKQGKKIVMHTDGKMDQVLPILYELGVGAIHPCEPESNDIYELKKKWYGKVALIGNIHTPLLAYGSKEEIEEDVKEHLTRLAPGGGYVLSSSTSIFEGIPPENFLHMVRCVHSFGVYEKLRGGA</sequence>
<dbReference type="InterPro" id="IPR038071">
    <property type="entry name" value="UROD/MetE-like_sf"/>
</dbReference>
<evidence type="ECO:0000259" key="1">
    <source>
        <dbReference type="Pfam" id="PF01208"/>
    </source>
</evidence>
<gene>
    <name evidence="2" type="ORF">QBE54_08535</name>
</gene>
<dbReference type="PANTHER" id="PTHR47099:SF1">
    <property type="entry name" value="METHYLCOBAMIDE:COM METHYLTRANSFERASE MTBA"/>
    <property type="match status" value="1"/>
</dbReference>
<dbReference type="InterPro" id="IPR000257">
    <property type="entry name" value="Uroporphyrinogen_deCOase"/>
</dbReference>
<dbReference type="Pfam" id="PF01208">
    <property type="entry name" value="URO-D"/>
    <property type="match status" value="1"/>
</dbReference>
<proteinExistence type="predicted"/>
<evidence type="ECO:0000313" key="2">
    <source>
        <dbReference type="EMBL" id="WZL75630.1"/>
    </source>
</evidence>
<accession>A0ABZ2Y9E5</accession>
<evidence type="ECO:0000313" key="3">
    <source>
        <dbReference type="Proteomes" id="UP001461341"/>
    </source>
</evidence>
<dbReference type="Proteomes" id="UP001461341">
    <property type="component" value="Chromosome"/>
</dbReference>
<dbReference type="InterPro" id="IPR052024">
    <property type="entry name" value="Methanogen_methyltrans"/>
</dbReference>
<keyword evidence="3" id="KW-1185">Reference proteome</keyword>
<dbReference type="Gene3D" id="3.20.20.210">
    <property type="match status" value="1"/>
</dbReference>
<protein>
    <submittedName>
        <fullName evidence="2">Uroporphyrinogen decarboxylase family protein</fullName>
    </submittedName>
</protein>